<dbReference type="AlphaFoldDB" id="A0A3D9H0K6"/>
<feature type="transmembrane region" description="Helical" evidence="1">
    <location>
        <begin position="24"/>
        <end position="47"/>
    </location>
</feature>
<comment type="caution">
    <text evidence="2">The sequence shown here is derived from an EMBL/GenBank/DDBJ whole genome shotgun (WGS) entry which is preliminary data.</text>
</comment>
<keyword evidence="1" id="KW-0812">Transmembrane</keyword>
<name>A0A3D9H0K6_9FLAO</name>
<evidence type="ECO:0000313" key="3">
    <source>
        <dbReference type="Proteomes" id="UP000256980"/>
    </source>
</evidence>
<keyword evidence="3" id="KW-1185">Reference proteome</keyword>
<dbReference type="Proteomes" id="UP000256980">
    <property type="component" value="Unassembled WGS sequence"/>
</dbReference>
<keyword evidence="1" id="KW-1133">Transmembrane helix</keyword>
<accession>A0A3D9H0K6</accession>
<reference evidence="2 3" key="1">
    <citation type="submission" date="2018-07" db="EMBL/GenBank/DDBJ databases">
        <title>Genomic Encyclopedia of Type Strains, Phase III (KMG-III): the genomes of soil and plant-associated and newly described type strains.</title>
        <authorList>
            <person name="Whitman W."/>
        </authorList>
    </citation>
    <scope>NUCLEOTIDE SEQUENCE [LARGE SCALE GENOMIC DNA]</scope>
    <source>
        <strain evidence="2 3">CECT 7946</strain>
    </source>
</reference>
<organism evidence="2 3">
    <name type="scientific">Winogradskyella eximia</name>
    <dbReference type="NCBI Taxonomy" id="262006"/>
    <lineage>
        <taxon>Bacteria</taxon>
        <taxon>Pseudomonadati</taxon>
        <taxon>Bacteroidota</taxon>
        <taxon>Flavobacteriia</taxon>
        <taxon>Flavobacteriales</taxon>
        <taxon>Flavobacteriaceae</taxon>
        <taxon>Winogradskyella</taxon>
    </lineage>
</organism>
<proteinExistence type="predicted"/>
<sequence>MKFVKEEDEERRDYILQKDTKTKLGARIIIFTLIVLVGAVVASGIHFKWF</sequence>
<dbReference type="RefSeq" id="WP_181897651.1">
    <property type="nucleotide sequence ID" value="NZ_CANKZP010000010.1"/>
</dbReference>
<evidence type="ECO:0000313" key="2">
    <source>
        <dbReference type="EMBL" id="RED43030.1"/>
    </source>
</evidence>
<evidence type="ECO:0000256" key="1">
    <source>
        <dbReference type="SAM" id="Phobius"/>
    </source>
</evidence>
<gene>
    <name evidence="2" type="ORF">DFQ10_107218</name>
</gene>
<dbReference type="EMBL" id="QRDV01000007">
    <property type="protein sequence ID" value="RED43030.1"/>
    <property type="molecule type" value="Genomic_DNA"/>
</dbReference>
<protein>
    <submittedName>
        <fullName evidence="2">Uncharacterized protein</fullName>
    </submittedName>
</protein>
<keyword evidence="1" id="KW-0472">Membrane</keyword>